<comment type="function">
    <text evidence="12">DNA-dependent ATPase and 5'-3' DNA helicase required for the maintenance of both mitochondrial and nuclear genome stability.</text>
</comment>
<keyword evidence="8 12" id="KW-0233">DNA recombination</keyword>
<dbReference type="InterPro" id="IPR027417">
    <property type="entry name" value="P-loop_NTPase"/>
</dbReference>
<dbReference type="AlphaFoldDB" id="A0A015KD19"/>
<keyword evidence="11 12" id="KW-0539">Nucleus</keyword>
<gene>
    <name evidence="12" type="primary">PIF1</name>
    <name evidence="15" type="ORF">RirG_207290</name>
</gene>
<dbReference type="EC" id="5.6.2.3" evidence="12"/>
<evidence type="ECO:0000256" key="12">
    <source>
        <dbReference type="HAMAP-Rule" id="MF_03176"/>
    </source>
</evidence>
<feature type="domain" description="DNA helicase Pif1-like DEAD-box helicase" evidence="13">
    <location>
        <begin position="58"/>
        <end position="260"/>
    </location>
</feature>
<keyword evidence="9 12" id="KW-0234">DNA repair</keyword>
<keyword evidence="6 12" id="KW-0238">DNA-binding</keyword>
<evidence type="ECO:0000256" key="8">
    <source>
        <dbReference type="ARBA" id="ARBA00023172"/>
    </source>
</evidence>
<dbReference type="Proteomes" id="UP000022910">
    <property type="component" value="Unassembled WGS sequence"/>
</dbReference>
<evidence type="ECO:0000256" key="1">
    <source>
        <dbReference type="ARBA" id="ARBA00022741"/>
    </source>
</evidence>
<comment type="catalytic activity">
    <reaction evidence="12">
        <text>ATP + H2O = ADP + phosphate + H(+)</text>
        <dbReference type="Rhea" id="RHEA:13065"/>
        <dbReference type="ChEBI" id="CHEBI:15377"/>
        <dbReference type="ChEBI" id="CHEBI:15378"/>
        <dbReference type="ChEBI" id="CHEBI:30616"/>
        <dbReference type="ChEBI" id="CHEBI:43474"/>
        <dbReference type="ChEBI" id="CHEBI:456216"/>
        <dbReference type="EC" id="5.6.2.3"/>
    </reaction>
</comment>
<accession>A0A015KD19</accession>
<comment type="subunit">
    <text evidence="12">Monomer.</text>
</comment>
<dbReference type="SUPFAM" id="SSF52540">
    <property type="entry name" value="P-loop containing nucleoside triphosphate hydrolases"/>
    <property type="match status" value="2"/>
</dbReference>
<evidence type="ECO:0000259" key="14">
    <source>
        <dbReference type="Pfam" id="PF21530"/>
    </source>
</evidence>
<dbReference type="Pfam" id="PF05970">
    <property type="entry name" value="PIF1"/>
    <property type="match status" value="1"/>
</dbReference>
<dbReference type="GO" id="GO:0006281">
    <property type="term" value="P:DNA repair"/>
    <property type="evidence" value="ECO:0007669"/>
    <property type="project" value="UniProtKB-UniRule"/>
</dbReference>
<dbReference type="GO" id="GO:0005739">
    <property type="term" value="C:mitochondrion"/>
    <property type="evidence" value="ECO:0007669"/>
    <property type="project" value="UniProtKB-SubCell"/>
</dbReference>
<dbReference type="HAMAP" id="MF_03176">
    <property type="entry name" value="PIF1"/>
    <property type="match status" value="1"/>
</dbReference>
<sequence length="492" mass="56021">MNKFQQPGIFSLLNFMNWNQKNISNASLKKLLHCVDEPHTSREDQELLEEQRDSNIKLSTEQEAVKNSITTKRKNVFYTGAAGTGKSVLLRSIIKTLKENYGRSNVGITATTGIAAINIGGQTLHSFAGLTPQTQYYEIEDIIENLSKGAKARWKKTEALVIDEVSMLNGNLFDKLNRIAQHFRCNEKPFGGLQLVLTGDFFQLPPIKNDIEKVKYCFEVDSWSESLDHTFQLTKVHRQREEEFVKMLNEFRYGHVSEKSSQIMSNLEKAPIYNNDGILVTELYAINKYVNNVNTAKLAELPYKEMVYEAEDWEPKFGGRLEALIRNCLAPKNLRLKRDAQVMLLKNTTSELVNGSKGVVVGWFSKITSKFYEDVPTEDSVSLLPVVKFINGQTKVIPPFEWSLENKYKKKVASRRQIPLILCWAVSIHKSQGHTLERVKINLDRVFETGQAYVALSRATSLNSLQVLNFSADKVFAEEKVINFYKSLTELA</sequence>
<protein>
    <recommendedName>
        <fullName evidence="12">ATP-dependent DNA helicase PIF1</fullName>
        <ecNumber evidence="12">5.6.2.3</ecNumber>
    </recommendedName>
    <alternativeName>
        <fullName evidence="12">DNA 5'-3' helicase PIF1</fullName>
    </alternativeName>
    <alternativeName>
        <fullName evidence="12">DNA repair and recombination helicase PIF1</fullName>
    </alternativeName>
</protein>
<evidence type="ECO:0000313" key="16">
    <source>
        <dbReference type="Proteomes" id="UP000022910"/>
    </source>
</evidence>
<dbReference type="GO" id="GO:0006310">
    <property type="term" value="P:DNA recombination"/>
    <property type="evidence" value="ECO:0007669"/>
    <property type="project" value="UniProtKB-UniRule"/>
</dbReference>
<evidence type="ECO:0000256" key="2">
    <source>
        <dbReference type="ARBA" id="ARBA00022763"/>
    </source>
</evidence>
<evidence type="ECO:0000256" key="7">
    <source>
        <dbReference type="ARBA" id="ARBA00023128"/>
    </source>
</evidence>
<reference evidence="15 16" key="1">
    <citation type="submission" date="2014-02" db="EMBL/GenBank/DDBJ databases">
        <title>Single nucleus genome sequencing reveals high similarity among nuclei of an endomycorrhizal fungus.</title>
        <authorList>
            <person name="Lin K."/>
            <person name="Geurts R."/>
            <person name="Zhang Z."/>
            <person name="Limpens E."/>
            <person name="Saunders D.G."/>
            <person name="Mu D."/>
            <person name="Pang E."/>
            <person name="Cao H."/>
            <person name="Cha H."/>
            <person name="Lin T."/>
            <person name="Zhou Q."/>
            <person name="Shang Y."/>
            <person name="Li Y."/>
            <person name="Ivanov S."/>
            <person name="Sharma T."/>
            <person name="Velzen R.V."/>
            <person name="Ruijter N.D."/>
            <person name="Aanen D.K."/>
            <person name="Win J."/>
            <person name="Kamoun S."/>
            <person name="Bisseling T."/>
            <person name="Huang S."/>
        </authorList>
    </citation>
    <scope>NUCLEOTIDE SEQUENCE [LARGE SCALE GENOMIC DNA]</scope>
    <source>
        <strain evidence="16">DAOM197198w</strain>
    </source>
</reference>
<name>A0A015KD19_RHIIW</name>
<keyword evidence="16" id="KW-1185">Reference proteome</keyword>
<proteinExistence type="inferred from homology"/>
<keyword evidence="2 12" id="KW-0227">DNA damage</keyword>
<evidence type="ECO:0000256" key="3">
    <source>
        <dbReference type="ARBA" id="ARBA00022801"/>
    </source>
</evidence>
<feature type="binding site" evidence="12">
    <location>
        <begin position="80"/>
        <end position="87"/>
    </location>
    <ligand>
        <name>ATP</name>
        <dbReference type="ChEBI" id="CHEBI:30616"/>
    </ligand>
</feature>
<dbReference type="Pfam" id="PF21530">
    <property type="entry name" value="Pif1_2B_dom"/>
    <property type="match status" value="1"/>
</dbReference>
<dbReference type="InterPro" id="IPR051055">
    <property type="entry name" value="PIF1_helicase"/>
</dbReference>
<comment type="cofactor">
    <cofactor evidence="12">
        <name>Mg(2+)</name>
        <dbReference type="ChEBI" id="CHEBI:18420"/>
    </cofactor>
</comment>
<feature type="domain" description="DNA helicase Pif1-like 2B" evidence="14">
    <location>
        <begin position="322"/>
        <end position="362"/>
    </location>
</feature>
<comment type="similarity">
    <text evidence="12">Belongs to the helicase family. PIF1 subfamily.</text>
</comment>
<dbReference type="Gene3D" id="3.40.50.300">
    <property type="entry name" value="P-loop containing nucleotide triphosphate hydrolases"/>
    <property type="match status" value="1"/>
</dbReference>
<dbReference type="InterPro" id="IPR010285">
    <property type="entry name" value="DNA_helicase_pif1-like_DEAD"/>
</dbReference>
<dbReference type="EMBL" id="JEMT01027385">
    <property type="protein sequence ID" value="EXX57421.1"/>
    <property type="molecule type" value="Genomic_DNA"/>
</dbReference>
<keyword evidence="1 12" id="KW-0547">Nucleotide-binding</keyword>
<evidence type="ECO:0000313" key="15">
    <source>
        <dbReference type="EMBL" id="EXX57421.1"/>
    </source>
</evidence>
<dbReference type="GO" id="GO:0005524">
    <property type="term" value="F:ATP binding"/>
    <property type="evidence" value="ECO:0007669"/>
    <property type="project" value="UniProtKB-UniRule"/>
</dbReference>
<dbReference type="HOGENOM" id="CLU_001613_0_3_1"/>
<comment type="caution">
    <text evidence="15">The sequence shown here is derived from an EMBL/GenBank/DDBJ whole genome shotgun (WGS) entry which is preliminary data.</text>
</comment>
<dbReference type="PANTHER" id="PTHR47642:SF5">
    <property type="entry name" value="ATP-DEPENDENT DNA HELICASE"/>
    <property type="match status" value="1"/>
</dbReference>
<evidence type="ECO:0000256" key="4">
    <source>
        <dbReference type="ARBA" id="ARBA00022806"/>
    </source>
</evidence>
<keyword evidence="5 12" id="KW-0067">ATP-binding</keyword>
<evidence type="ECO:0000256" key="6">
    <source>
        <dbReference type="ARBA" id="ARBA00023125"/>
    </source>
</evidence>
<evidence type="ECO:0000256" key="11">
    <source>
        <dbReference type="ARBA" id="ARBA00023242"/>
    </source>
</evidence>
<dbReference type="OMA" id="SSAWESC"/>
<dbReference type="GO" id="GO:0016887">
    <property type="term" value="F:ATP hydrolysis activity"/>
    <property type="evidence" value="ECO:0007669"/>
    <property type="project" value="RHEA"/>
</dbReference>
<feature type="DNA-binding region" evidence="12">
    <location>
        <begin position="451"/>
        <end position="470"/>
    </location>
</feature>
<dbReference type="CDD" id="cd18809">
    <property type="entry name" value="SF1_C_RecD"/>
    <property type="match status" value="1"/>
</dbReference>
<keyword evidence="10 12" id="KW-0413">Isomerase</keyword>
<evidence type="ECO:0000256" key="10">
    <source>
        <dbReference type="ARBA" id="ARBA00023235"/>
    </source>
</evidence>
<dbReference type="GO" id="GO:0000723">
    <property type="term" value="P:telomere maintenance"/>
    <property type="evidence" value="ECO:0007669"/>
    <property type="project" value="InterPro"/>
</dbReference>
<evidence type="ECO:0000259" key="13">
    <source>
        <dbReference type="Pfam" id="PF05970"/>
    </source>
</evidence>
<keyword evidence="7 12" id="KW-0496">Mitochondrion</keyword>
<dbReference type="CDD" id="cd18037">
    <property type="entry name" value="DEXSc_Pif1_like"/>
    <property type="match status" value="1"/>
</dbReference>
<dbReference type="PANTHER" id="PTHR47642">
    <property type="entry name" value="ATP-DEPENDENT DNA HELICASE"/>
    <property type="match status" value="1"/>
</dbReference>
<organism evidence="15 16">
    <name type="scientific">Rhizophagus irregularis (strain DAOM 197198w)</name>
    <name type="common">Glomus intraradices</name>
    <dbReference type="NCBI Taxonomy" id="1432141"/>
    <lineage>
        <taxon>Eukaryota</taxon>
        <taxon>Fungi</taxon>
        <taxon>Fungi incertae sedis</taxon>
        <taxon>Mucoromycota</taxon>
        <taxon>Glomeromycotina</taxon>
        <taxon>Glomeromycetes</taxon>
        <taxon>Glomerales</taxon>
        <taxon>Glomeraceae</taxon>
        <taxon>Rhizophagus</taxon>
    </lineage>
</organism>
<dbReference type="STRING" id="1432141.A0A015KD19"/>
<dbReference type="OrthoDB" id="5578775at2759"/>
<evidence type="ECO:0000256" key="9">
    <source>
        <dbReference type="ARBA" id="ARBA00023204"/>
    </source>
</evidence>
<evidence type="ECO:0000256" key="5">
    <source>
        <dbReference type="ARBA" id="ARBA00022840"/>
    </source>
</evidence>
<keyword evidence="4 12" id="KW-0347">Helicase</keyword>
<dbReference type="GO" id="GO:0003677">
    <property type="term" value="F:DNA binding"/>
    <property type="evidence" value="ECO:0007669"/>
    <property type="project" value="UniProtKB-KW"/>
</dbReference>
<dbReference type="InterPro" id="IPR049163">
    <property type="entry name" value="Pif1-like_2B_dom"/>
</dbReference>
<dbReference type="InterPro" id="IPR048293">
    <property type="entry name" value="PIF1_RRM3_pfh1"/>
</dbReference>
<dbReference type="GO" id="GO:0043139">
    <property type="term" value="F:5'-3' DNA helicase activity"/>
    <property type="evidence" value="ECO:0007669"/>
    <property type="project" value="UniProtKB-UniRule"/>
</dbReference>
<dbReference type="GO" id="GO:0005634">
    <property type="term" value="C:nucleus"/>
    <property type="evidence" value="ECO:0007669"/>
    <property type="project" value="UniProtKB-SubCell"/>
</dbReference>
<comment type="subcellular location">
    <subcellularLocation>
        <location evidence="12">Nucleus</location>
    </subcellularLocation>
    <subcellularLocation>
        <location evidence="12">Mitochondrion</location>
    </subcellularLocation>
</comment>
<keyword evidence="3 12" id="KW-0378">Hydrolase</keyword>